<feature type="chain" id="PRO_5028949525" description="C2H2-type domain-containing protein" evidence="7">
    <location>
        <begin position="26"/>
        <end position="1825"/>
    </location>
</feature>
<organism evidence="8 9">
    <name type="scientific">Xylaria multiplex</name>
    <dbReference type="NCBI Taxonomy" id="323545"/>
    <lineage>
        <taxon>Eukaryota</taxon>
        <taxon>Fungi</taxon>
        <taxon>Dikarya</taxon>
        <taxon>Ascomycota</taxon>
        <taxon>Pezizomycotina</taxon>
        <taxon>Sordariomycetes</taxon>
        <taxon>Xylariomycetidae</taxon>
        <taxon>Xylariales</taxon>
        <taxon>Xylariaceae</taxon>
        <taxon>Xylaria</taxon>
    </lineage>
</organism>
<feature type="compositionally biased region" description="Polar residues" evidence="5">
    <location>
        <begin position="1793"/>
        <end position="1807"/>
    </location>
</feature>
<accession>A0A7C8ISV3</accession>
<dbReference type="PANTHER" id="PTHR42047:SF1">
    <property type="entry name" value="PROTEIN, PUTATIVE (AFU_ORTHOLOGUE AFUA_6G03560)-RELATED"/>
    <property type="match status" value="1"/>
</dbReference>
<feature type="compositionally biased region" description="Basic and acidic residues" evidence="5">
    <location>
        <begin position="448"/>
        <end position="460"/>
    </location>
</feature>
<keyword evidence="7" id="KW-0732">Signal</keyword>
<feature type="compositionally biased region" description="Polar residues" evidence="5">
    <location>
        <begin position="434"/>
        <end position="444"/>
    </location>
</feature>
<feature type="transmembrane region" description="Helical" evidence="6">
    <location>
        <begin position="1685"/>
        <end position="1707"/>
    </location>
</feature>
<feature type="compositionally biased region" description="Basic and acidic residues" evidence="5">
    <location>
        <begin position="1123"/>
        <end position="1132"/>
    </location>
</feature>
<dbReference type="PANTHER" id="PTHR42047">
    <property type="entry name" value="PROTEIN, PUTATIVE (AFU_ORTHOLOGUE AFUA_6G03560)-RELATED"/>
    <property type="match status" value="1"/>
</dbReference>
<evidence type="ECO:0000256" key="1">
    <source>
        <dbReference type="ARBA" id="ARBA00004141"/>
    </source>
</evidence>
<evidence type="ECO:0000256" key="3">
    <source>
        <dbReference type="ARBA" id="ARBA00022989"/>
    </source>
</evidence>
<dbReference type="InterPro" id="IPR045863">
    <property type="entry name" value="CorA_TM1_TM2"/>
</dbReference>
<name>A0A7C8ISV3_9PEZI</name>
<comment type="subcellular location">
    <subcellularLocation>
        <location evidence="1">Membrane</location>
        <topology evidence="1">Multi-pass membrane protein</topology>
    </subcellularLocation>
</comment>
<feature type="region of interest" description="Disordered" evidence="5">
    <location>
        <begin position="1786"/>
        <end position="1825"/>
    </location>
</feature>
<evidence type="ECO:0000313" key="8">
    <source>
        <dbReference type="EMBL" id="KAF2969003.1"/>
    </source>
</evidence>
<keyword evidence="9" id="KW-1185">Reference proteome</keyword>
<dbReference type="Proteomes" id="UP000481858">
    <property type="component" value="Unassembled WGS sequence"/>
</dbReference>
<keyword evidence="2 6" id="KW-0812">Transmembrane</keyword>
<dbReference type="Gene3D" id="1.20.58.340">
    <property type="entry name" value="Magnesium transport protein CorA, transmembrane region"/>
    <property type="match status" value="1"/>
</dbReference>
<feature type="compositionally biased region" description="Polar residues" evidence="5">
    <location>
        <begin position="361"/>
        <end position="378"/>
    </location>
</feature>
<gene>
    <name evidence="8" type="ORF">GQX73_g4578</name>
</gene>
<dbReference type="OrthoDB" id="5430750at2759"/>
<protein>
    <recommendedName>
        <fullName evidence="10">C2H2-type domain-containing protein</fullName>
    </recommendedName>
</protein>
<feature type="transmembrane region" description="Helical" evidence="6">
    <location>
        <begin position="1719"/>
        <end position="1739"/>
    </location>
</feature>
<feature type="region of interest" description="Disordered" evidence="5">
    <location>
        <begin position="183"/>
        <end position="378"/>
    </location>
</feature>
<evidence type="ECO:0000256" key="2">
    <source>
        <dbReference type="ARBA" id="ARBA00022692"/>
    </source>
</evidence>
<dbReference type="GO" id="GO:0016020">
    <property type="term" value="C:membrane"/>
    <property type="evidence" value="ECO:0007669"/>
    <property type="project" value="UniProtKB-SubCell"/>
</dbReference>
<dbReference type="GO" id="GO:0046873">
    <property type="term" value="F:metal ion transmembrane transporter activity"/>
    <property type="evidence" value="ECO:0007669"/>
    <property type="project" value="InterPro"/>
</dbReference>
<feature type="region of interest" description="Disordered" evidence="5">
    <location>
        <begin position="503"/>
        <end position="587"/>
    </location>
</feature>
<dbReference type="SUPFAM" id="SSF144083">
    <property type="entry name" value="Magnesium transport protein CorA, transmembrane region"/>
    <property type="match status" value="1"/>
</dbReference>
<feature type="region of interest" description="Disordered" evidence="5">
    <location>
        <begin position="1123"/>
        <end position="1156"/>
    </location>
</feature>
<dbReference type="EMBL" id="WUBL01000042">
    <property type="protein sequence ID" value="KAF2969003.1"/>
    <property type="molecule type" value="Genomic_DNA"/>
</dbReference>
<dbReference type="InterPro" id="IPR002523">
    <property type="entry name" value="MgTranspt_CorA/ZnTranspt_ZntB"/>
</dbReference>
<feature type="compositionally biased region" description="Polar residues" evidence="5">
    <location>
        <begin position="240"/>
        <end position="260"/>
    </location>
</feature>
<evidence type="ECO:0008006" key="10">
    <source>
        <dbReference type="Google" id="ProtNLM"/>
    </source>
</evidence>
<dbReference type="InParanoid" id="A0A7C8ISV3"/>
<sequence>MKSVLAFIACPVAVLAASISRGVQAVPSGPFTAGAWRIAQGTDTFFFGNEINASGGKFYINRNASTYCPDGVEGLDCSAYSVYIAPDGSLSYTQAHSAAIPPGSLVTGFSRQESVSFGAPIYLYSAAAFWALCPVTEGEPRERTYQIFASSENPQGCYNTQIRTYNPSSGHVWHVDPNTPHMMAQQPGQGDGLREQTEIQRPSRGRYSKALRNRHQAAINGNTSQNSFYSSKDSRESSSTDILETLSSGETNQNTANSMPKSDGDDADSNLQQPRPSSPVSSPRSGSAENEIPSTLPPAAKVPGVTPASQPISREKVRSFRPISLSGSISRGEPSDRATAPDAPPNPNELREGRVYDFDQENTYHTNTPERTANQPNPLRQQYYAYVEDADDEESINHAGSVNSLAVEIGIPGDHYRHIAEDLSLPKSDASHNGEPSISSSFRVGSSHPHDREPSDRESTSYDSEPWEDDVDLESPSPTPSRSSHHRTLLDDADALRSRLKRRMRPLPTTPPPPQSYQNPFSPKNPNYPRQSPQNNPIYRPQPLQNGRYYPQLGLNVPPYVPSAPGPSYEPQFSPHDPYNQYPGYDVPSRYPNYDQNLPRNPHYLTTNLDYSQLPPPPSTYNPELPLDPTPRVVNPEEDLPNIAPILKTTSTYKSPVSSDPSAYDISFQIPLKSPSTTDTQAKGKNVMFVPGHNGEIHLQQDTLCLDDLRELIRNCRFLDDDLKIVAEHFLKIDCAKFEKKYSSGSRQGYYIEPGTVLRCDERYDQDPSKGAKSVFFCSVPYLQLGSHCMPEGLGEEGKTRTHPARTLMESLYDYDLLDDRDSRQTILQYSSSGQDSILYIPQIWYLLCGSDILISYSQLPLDEVRGDSIQLRDESERSLIAVVTDLDHNQFSVSLKSTDSFFEAIRRIEALRSNAGGNTLHDYDLVLENDEYLIPKKWLDIVACNPLPLLKITLKFRTKSERKSLALIVREKRTIFDKKNIANSPESDDDLGQADQLDSQGFPGQRSAYVYALTSYRGVTDNPEAATRHQLENDAATQHSGQLDESYTPTLVGSLESRQSNARRRIQDLESQGMVVNDILSVSNEPEIFSISVKAPETGTSPIDWGYVADGRDCENILSDQHTDNEQKGVKDGATPVAGTSSSKMEEGKPPIIADDYVTPRSINSIRGSHDGKRPIIPFLQWSNNKSSTDYVGSDTIVRRVLDQVHDRLERNSDHRKIYRRSRDSTLEDLQSDDSPLHAQIHSELIDKILLFRSKTAEKRKYELFQSSKDLIQQFIPINFDHDATKKIWGAVFTICQTLNGILKSGREEGGEFYLVQDYTGDHDLITDLRLTQPETPMKGCAGCSNGFEGLDNGLAHLDLVHFPADHDAPDDSTDENRKLWLRTPHQVQVEARINIFLMFLEDCIEAFNKLNRIADDLHFGSLKSGDTEDAKGYPVFESLVRVFEHITIILTFSCDFMVKVEKTIRKRPLEILNGNKLKGQLRQPLGQIVLSAQKDLEQAKLDIILASKTESRPGDVELASIGPEFMIAAISNGLFFRHLRESPNALLPANSDTETKYIDVSGMYKRYANKLQLQVNQRPQKRLLPDIYALEEELDILLRLNHWQQKFCHDFLRVLDPASYRITTKGRISKFYTESPYLAKTIRRLEIRYNELHSLQRRSEKLRDQLQQSIEIEEESHGNAIRVFTFVTLFFLPLSFVTSFFGMNTTDIRDTDYDQRLFWITSLPTTALVIGVAYLYGYKWENWKESLNRRRSIRRTKSVAEHETLRASRFRGFFWDTVTSPDLENGGGPQRQGTDLSAVSIQSAKTKSRRRIRSWITRKGDAK</sequence>
<keyword evidence="4 6" id="KW-0472">Membrane</keyword>
<keyword evidence="3 6" id="KW-1133">Transmembrane helix</keyword>
<feature type="compositionally biased region" description="Polar residues" evidence="5">
    <location>
        <begin position="524"/>
        <end position="537"/>
    </location>
</feature>
<feature type="region of interest" description="Disordered" evidence="5">
    <location>
        <begin position="426"/>
        <end position="491"/>
    </location>
</feature>
<feature type="region of interest" description="Disordered" evidence="5">
    <location>
        <begin position="980"/>
        <end position="1003"/>
    </location>
</feature>
<feature type="compositionally biased region" description="Low complexity" evidence="5">
    <location>
        <begin position="274"/>
        <end position="287"/>
    </location>
</feature>
<dbReference type="Pfam" id="PF01544">
    <property type="entry name" value="CorA"/>
    <property type="match status" value="1"/>
</dbReference>
<proteinExistence type="predicted"/>
<comment type="caution">
    <text evidence="8">The sequence shown here is derived from an EMBL/GenBank/DDBJ whole genome shotgun (WGS) entry which is preliminary data.</text>
</comment>
<feature type="signal peptide" evidence="7">
    <location>
        <begin position="1"/>
        <end position="25"/>
    </location>
</feature>
<evidence type="ECO:0000256" key="5">
    <source>
        <dbReference type="SAM" id="MobiDB-lite"/>
    </source>
</evidence>
<dbReference type="InterPro" id="IPR052820">
    <property type="entry name" value="PhiA_domain"/>
</dbReference>
<reference evidence="8 9" key="1">
    <citation type="submission" date="2019-12" db="EMBL/GenBank/DDBJ databases">
        <title>Draft genome sequence of the ascomycete Xylaria multiplex DSM 110363.</title>
        <authorList>
            <person name="Buettner E."/>
            <person name="Kellner H."/>
        </authorList>
    </citation>
    <scope>NUCLEOTIDE SEQUENCE [LARGE SCALE GENOMIC DNA]</scope>
    <source>
        <strain evidence="8 9">DSM 110363</strain>
    </source>
</reference>
<evidence type="ECO:0000256" key="4">
    <source>
        <dbReference type="ARBA" id="ARBA00023136"/>
    </source>
</evidence>
<evidence type="ECO:0000256" key="6">
    <source>
        <dbReference type="SAM" id="Phobius"/>
    </source>
</evidence>
<feature type="compositionally biased region" description="Basic residues" evidence="5">
    <location>
        <begin position="203"/>
        <end position="215"/>
    </location>
</feature>
<evidence type="ECO:0000313" key="9">
    <source>
        <dbReference type="Proteomes" id="UP000481858"/>
    </source>
</evidence>
<evidence type="ECO:0000256" key="7">
    <source>
        <dbReference type="SAM" id="SignalP"/>
    </source>
</evidence>